<protein>
    <recommendedName>
        <fullName evidence="2">Ig-like domain-containing protein</fullName>
    </recommendedName>
</protein>
<dbReference type="PANTHER" id="PTHR21261">
    <property type="entry name" value="BEAT PROTEIN"/>
    <property type="match status" value="1"/>
</dbReference>
<accession>A0ABD1EIB7</accession>
<evidence type="ECO:0000259" key="2">
    <source>
        <dbReference type="PROSITE" id="PS50835"/>
    </source>
</evidence>
<feature type="domain" description="Ig-like" evidence="2">
    <location>
        <begin position="145"/>
        <end position="234"/>
    </location>
</feature>
<feature type="domain" description="Ig-like" evidence="2">
    <location>
        <begin position="41"/>
        <end position="127"/>
    </location>
</feature>
<organism evidence="3 4">
    <name type="scientific">Hypothenemus hampei</name>
    <name type="common">Coffee berry borer</name>
    <dbReference type="NCBI Taxonomy" id="57062"/>
    <lineage>
        <taxon>Eukaryota</taxon>
        <taxon>Metazoa</taxon>
        <taxon>Ecdysozoa</taxon>
        <taxon>Arthropoda</taxon>
        <taxon>Hexapoda</taxon>
        <taxon>Insecta</taxon>
        <taxon>Pterygota</taxon>
        <taxon>Neoptera</taxon>
        <taxon>Endopterygota</taxon>
        <taxon>Coleoptera</taxon>
        <taxon>Polyphaga</taxon>
        <taxon>Cucujiformia</taxon>
        <taxon>Curculionidae</taxon>
        <taxon>Scolytinae</taxon>
        <taxon>Hypothenemus</taxon>
    </lineage>
</organism>
<proteinExistence type="predicted"/>
<comment type="caution">
    <text evidence="3">The sequence shown here is derived from an EMBL/GenBank/DDBJ whole genome shotgun (WGS) entry which is preliminary data.</text>
</comment>
<evidence type="ECO:0000313" key="4">
    <source>
        <dbReference type="Proteomes" id="UP001566132"/>
    </source>
</evidence>
<evidence type="ECO:0000256" key="1">
    <source>
        <dbReference type="ARBA" id="ARBA00023157"/>
    </source>
</evidence>
<name>A0ABD1EIB7_HYPHA</name>
<dbReference type="InterPro" id="IPR007110">
    <property type="entry name" value="Ig-like_dom"/>
</dbReference>
<dbReference type="Pfam" id="PF08205">
    <property type="entry name" value="C2-set_2"/>
    <property type="match status" value="1"/>
</dbReference>
<dbReference type="InterPro" id="IPR013162">
    <property type="entry name" value="CD80_C2-set"/>
</dbReference>
<dbReference type="CDD" id="cd00096">
    <property type="entry name" value="Ig"/>
    <property type="match status" value="1"/>
</dbReference>
<dbReference type="InterPro" id="IPR036179">
    <property type="entry name" value="Ig-like_dom_sf"/>
</dbReference>
<dbReference type="SUPFAM" id="SSF48726">
    <property type="entry name" value="Immunoglobulin"/>
    <property type="match status" value="1"/>
</dbReference>
<dbReference type="EMBL" id="JBDJPC010000007">
    <property type="protein sequence ID" value="KAL1494451.1"/>
    <property type="molecule type" value="Genomic_DNA"/>
</dbReference>
<dbReference type="Proteomes" id="UP001566132">
    <property type="component" value="Unassembled WGS sequence"/>
</dbReference>
<keyword evidence="1" id="KW-1015">Disulfide bond</keyword>
<evidence type="ECO:0000313" key="3">
    <source>
        <dbReference type="EMBL" id="KAL1494451.1"/>
    </source>
</evidence>
<sequence>MRKKSASTFKLQGVWFLLIFFRGVVGNIDRLELIMPRYALKGGEVTLKCDHSVRLEHLHKVEWRKGEDKLFRYVKGRQPPFLTWEIPGAHLNSNKSSETQIHLTNLTFAAGGSYYCVVSMETPSIFTKDSDIKDLTIIDPQSDDPQITFRKDTYSIGEVLEANCTTSPSKPPPHITWLINDEKVQESLTKPFSNGVMHGHGHFMMKAISIKQLSIEVATRHFKHEKMKLTCMATIPAYVNKDSDYADVRKATAEIDYIAAILPALPASVEAASSARSPEVCMLFYLLQSGPLLIGLLSM</sequence>
<dbReference type="Gene3D" id="2.60.40.10">
    <property type="entry name" value="Immunoglobulins"/>
    <property type="match status" value="2"/>
</dbReference>
<dbReference type="InterPro" id="IPR013783">
    <property type="entry name" value="Ig-like_fold"/>
</dbReference>
<reference evidence="3 4" key="1">
    <citation type="submission" date="2024-05" db="EMBL/GenBank/DDBJ databases">
        <title>Genetic variation in Jamaican populations of the coffee berry borer (Hypothenemus hampei).</title>
        <authorList>
            <person name="Errbii M."/>
            <person name="Myrie A."/>
        </authorList>
    </citation>
    <scope>NUCLEOTIDE SEQUENCE [LARGE SCALE GENOMIC DNA]</scope>
    <source>
        <strain evidence="3">JA-Hopewell-2020-01-JO</strain>
        <tissue evidence="3">Whole body</tissue>
    </source>
</reference>
<dbReference type="PROSITE" id="PS50835">
    <property type="entry name" value="IG_LIKE"/>
    <property type="match status" value="2"/>
</dbReference>
<gene>
    <name evidence="3" type="ORF">ABEB36_010049</name>
</gene>
<dbReference type="PANTHER" id="PTHR21261:SF3">
    <property type="entry name" value="BEATEN PATH VII"/>
    <property type="match status" value="1"/>
</dbReference>
<dbReference type="AlphaFoldDB" id="A0ABD1EIB7"/>
<keyword evidence="4" id="KW-1185">Reference proteome</keyword>